<evidence type="ECO:0000259" key="5">
    <source>
        <dbReference type="SMART" id="SM00479"/>
    </source>
</evidence>
<sequence>MLKKHFPVKDVEGFEDFVPTESADNITDSSPLYGLDCEMCFTEKGNQLTRISLVDSSGQCVLDTLVQPPNRILDYLTRFSGITAAMLQPITTIISDVQRKLVSLLPPDAVLVGHSLENDLRALKEWKDPEVQASQQLVVQQVLEDEDSPEQVFPSVAGSGPLDLAYLPIDQQRELEAIIQAELMQEKLGSPSWWNTTSPSESPHQKLIQTEDQRGHNPIEDALAALELAQYFIEAGPQQVVERHLTELWGESLAEQPAPPTLSTRFPDVLQRSGQSVTFLGKRSHDIIIHPSNQQWYSSDKETLASFRRQAARLFFSVVQFSLFSDHMKNSCLQQEHLHQRLRAHLRHMCVVFAGPFAAEFGPADVRRLFRCCGAVKHIKMLPSTHQIHAEIEFRLLEGAVLAVKTLNGHRVYDKHIQVQRPVYESTLDLDLTLHALMEDPLNVSHVHVTRLKPNVNIISNPNGPTLVPGAPRFHRTNDVNPDESGTMARDAYNSKVAASFNGTRELMSTHHHMLQAPSASTPNEEELTEVFGHFGVVKRILFPVKTNGRRTRHARINFQSPEGVEAVFGSSEELRTQRYLVCPSLTPGHLRSWAPGTNMEREEVASEEKCSGSSLMENDPVVRRAC</sequence>
<evidence type="ECO:0000313" key="7">
    <source>
        <dbReference type="Proteomes" id="UP001148018"/>
    </source>
</evidence>
<dbReference type="PANTHER" id="PTHR12801:SF82">
    <property type="entry name" value="RNA EXONUCLEASE 5"/>
    <property type="match status" value="1"/>
</dbReference>
<comment type="caution">
    <text evidence="6">The sequence shown here is derived from an EMBL/GenBank/DDBJ whole genome shotgun (WGS) entry which is preliminary data.</text>
</comment>
<dbReference type="GO" id="GO:0004527">
    <property type="term" value="F:exonuclease activity"/>
    <property type="evidence" value="ECO:0007669"/>
    <property type="project" value="UniProtKB-KW"/>
</dbReference>
<dbReference type="GO" id="GO:0005634">
    <property type="term" value="C:nucleus"/>
    <property type="evidence" value="ECO:0007669"/>
    <property type="project" value="TreeGrafter"/>
</dbReference>
<dbReference type="InterPro" id="IPR000504">
    <property type="entry name" value="RRM_dom"/>
</dbReference>
<keyword evidence="1" id="KW-0540">Nuclease</keyword>
<gene>
    <name evidence="6" type="ORF">NHX12_018768</name>
</gene>
<dbReference type="InterPro" id="IPR036397">
    <property type="entry name" value="RNaseH_sf"/>
</dbReference>
<dbReference type="PANTHER" id="PTHR12801">
    <property type="entry name" value="RNA EXONUCLEASE REXO1 / RECO3 FAMILY MEMBER-RELATED"/>
    <property type="match status" value="1"/>
</dbReference>
<evidence type="ECO:0000256" key="2">
    <source>
        <dbReference type="ARBA" id="ARBA00022801"/>
    </source>
</evidence>
<feature type="domain" description="RRM" evidence="4">
    <location>
        <begin position="351"/>
        <end position="420"/>
    </location>
</feature>
<evidence type="ECO:0000313" key="6">
    <source>
        <dbReference type="EMBL" id="KAJ3615200.1"/>
    </source>
</evidence>
<name>A0A9Q0EZM5_9TELE</name>
<dbReference type="SUPFAM" id="SSF53098">
    <property type="entry name" value="Ribonuclease H-like"/>
    <property type="match status" value="1"/>
</dbReference>
<dbReference type="AlphaFoldDB" id="A0A9Q0EZM5"/>
<dbReference type="CDD" id="cd06145">
    <property type="entry name" value="REX1_like"/>
    <property type="match status" value="1"/>
</dbReference>
<evidence type="ECO:0008006" key="8">
    <source>
        <dbReference type="Google" id="ProtNLM"/>
    </source>
</evidence>
<dbReference type="SMART" id="SM00479">
    <property type="entry name" value="EXOIII"/>
    <property type="match status" value="1"/>
</dbReference>
<keyword evidence="3" id="KW-0269">Exonuclease</keyword>
<dbReference type="InterPro" id="IPR047021">
    <property type="entry name" value="REXO1/3/4-like"/>
</dbReference>
<evidence type="ECO:0000256" key="3">
    <source>
        <dbReference type="ARBA" id="ARBA00022839"/>
    </source>
</evidence>
<dbReference type="Pfam" id="PF00076">
    <property type="entry name" value="RRM_1"/>
    <property type="match status" value="1"/>
</dbReference>
<accession>A0A9Q0EZM5</accession>
<dbReference type="InterPro" id="IPR034922">
    <property type="entry name" value="REX1-like_exo"/>
</dbReference>
<reference evidence="6" key="1">
    <citation type="submission" date="2022-07" db="EMBL/GenBank/DDBJ databases">
        <title>Chromosome-level genome of Muraenolepis orangiensis.</title>
        <authorList>
            <person name="Kim J."/>
        </authorList>
    </citation>
    <scope>NUCLEOTIDE SEQUENCE</scope>
    <source>
        <strain evidence="6">KU_S4_2022</strain>
        <tissue evidence="6">Muscle</tissue>
    </source>
</reference>
<dbReference type="CDD" id="cd00590">
    <property type="entry name" value="RRM_SF"/>
    <property type="match status" value="1"/>
</dbReference>
<feature type="domain" description="Exonuclease" evidence="5">
    <location>
        <begin position="31"/>
        <end position="238"/>
    </location>
</feature>
<dbReference type="SMART" id="SM00360">
    <property type="entry name" value="RRM"/>
    <property type="match status" value="1"/>
</dbReference>
<dbReference type="OrthoDB" id="3996471at2759"/>
<evidence type="ECO:0000259" key="4">
    <source>
        <dbReference type="SMART" id="SM00360"/>
    </source>
</evidence>
<keyword evidence="7" id="KW-1185">Reference proteome</keyword>
<dbReference type="InterPro" id="IPR035979">
    <property type="entry name" value="RBD_domain_sf"/>
</dbReference>
<dbReference type="GO" id="GO:0003723">
    <property type="term" value="F:RNA binding"/>
    <property type="evidence" value="ECO:0007669"/>
    <property type="project" value="InterPro"/>
</dbReference>
<dbReference type="InterPro" id="IPR012677">
    <property type="entry name" value="Nucleotide-bd_a/b_plait_sf"/>
</dbReference>
<dbReference type="InterPro" id="IPR013520">
    <property type="entry name" value="Ribonucl_H"/>
</dbReference>
<dbReference type="Proteomes" id="UP001148018">
    <property type="component" value="Unassembled WGS sequence"/>
</dbReference>
<dbReference type="Gene3D" id="3.30.70.330">
    <property type="match status" value="1"/>
</dbReference>
<keyword evidence="2" id="KW-0378">Hydrolase</keyword>
<dbReference type="Gene3D" id="3.30.420.10">
    <property type="entry name" value="Ribonuclease H-like superfamily/Ribonuclease H"/>
    <property type="match status" value="1"/>
</dbReference>
<organism evidence="6 7">
    <name type="scientific">Muraenolepis orangiensis</name>
    <name type="common">Patagonian moray cod</name>
    <dbReference type="NCBI Taxonomy" id="630683"/>
    <lineage>
        <taxon>Eukaryota</taxon>
        <taxon>Metazoa</taxon>
        <taxon>Chordata</taxon>
        <taxon>Craniata</taxon>
        <taxon>Vertebrata</taxon>
        <taxon>Euteleostomi</taxon>
        <taxon>Actinopterygii</taxon>
        <taxon>Neopterygii</taxon>
        <taxon>Teleostei</taxon>
        <taxon>Neoteleostei</taxon>
        <taxon>Acanthomorphata</taxon>
        <taxon>Zeiogadaria</taxon>
        <taxon>Gadariae</taxon>
        <taxon>Gadiformes</taxon>
        <taxon>Muraenolepidoidei</taxon>
        <taxon>Muraenolepididae</taxon>
        <taxon>Muraenolepis</taxon>
    </lineage>
</organism>
<proteinExistence type="predicted"/>
<evidence type="ECO:0000256" key="1">
    <source>
        <dbReference type="ARBA" id="ARBA00022722"/>
    </source>
</evidence>
<protein>
    <recommendedName>
        <fullName evidence="8">RRM domain-containing protein</fullName>
    </recommendedName>
</protein>
<dbReference type="InterPro" id="IPR012337">
    <property type="entry name" value="RNaseH-like_sf"/>
</dbReference>
<dbReference type="EMBL" id="JANIIK010000034">
    <property type="protein sequence ID" value="KAJ3615200.1"/>
    <property type="molecule type" value="Genomic_DNA"/>
</dbReference>
<dbReference type="SUPFAM" id="SSF54928">
    <property type="entry name" value="RNA-binding domain, RBD"/>
    <property type="match status" value="2"/>
</dbReference>